<dbReference type="PANTHER" id="PTHR46211:SF14">
    <property type="entry name" value="GLYCEROPHOSPHODIESTER PHOSPHODIESTERASE"/>
    <property type="match status" value="1"/>
</dbReference>
<dbReference type="CDD" id="cd08567">
    <property type="entry name" value="GDPD_SpGDE_like"/>
    <property type="match status" value="1"/>
</dbReference>
<dbReference type="eggNOG" id="COG0584">
    <property type="taxonomic scope" value="Bacteria"/>
</dbReference>
<dbReference type="STRING" id="1300350.Z948_1214"/>
<organism evidence="2 3">
    <name type="scientific">Sulfitobacter donghicola DSW-25 = KCTC 12864 = JCM 14565</name>
    <dbReference type="NCBI Taxonomy" id="1300350"/>
    <lineage>
        <taxon>Bacteria</taxon>
        <taxon>Pseudomonadati</taxon>
        <taxon>Pseudomonadota</taxon>
        <taxon>Alphaproteobacteria</taxon>
        <taxon>Rhodobacterales</taxon>
        <taxon>Roseobacteraceae</taxon>
        <taxon>Sulfitobacter</taxon>
    </lineage>
</organism>
<dbReference type="InterPro" id="IPR017946">
    <property type="entry name" value="PLC-like_Pdiesterase_TIM-brl"/>
</dbReference>
<dbReference type="RefSeq" id="WP_025058643.1">
    <property type="nucleotide sequence ID" value="NZ_JAMC01000004.1"/>
</dbReference>
<dbReference type="InterPro" id="IPR030395">
    <property type="entry name" value="GP_PDE_dom"/>
</dbReference>
<dbReference type="Proteomes" id="UP000027734">
    <property type="component" value="Unassembled WGS sequence"/>
</dbReference>
<dbReference type="GO" id="GO:0008081">
    <property type="term" value="F:phosphoric diester hydrolase activity"/>
    <property type="evidence" value="ECO:0007669"/>
    <property type="project" value="InterPro"/>
</dbReference>
<comment type="caution">
    <text evidence="2">The sequence shown here is derived from an EMBL/GenBank/DDBJ whole genome shotgun (WGS) entry which is preliminary data.</text>
</comment>
<dbReference type="Pfam" id="PF03009">
    <property type="entry name" value="GDPD"/>
    <property type="match status" value="1"/>
</dbReference>
<protein>
    <submittedName>
        <fullName evidence="2">Glycerophosphoryl diester phosphodiesterase</fullName>
    </submittedName>
</protein>
<evidence type="ECO:0000259" key="1">
    <source>
        <dbReference type="PROSITE" id="PS51704"/>
    </source>
</evidence>
<keyword evidence="3" id="KW-1185">Reference proteome</keyword>
<reference evidence="2 3" key="1">
    <citation type="submission" date="2014-01" db="EMBL/GenBank/DDBJ databases">
        <title>Sulfitobacter donghicola JCM 14565 Genome Sequencing.</title>
        <authorList>
            <person name="Lai Q."/>
            <person name="Hong Z."/>
        </authorList>
    </citation>
    <scope>NUCLEOTIDE SEQUENCE [LARGE SCALE GENOMIC DNA]</scope>
    <source>
        <strain evidence="2 3">JCM 14565</strain>
    </source>
</reference>
<proteinExistence type="predicted"/>
<name>A0A073IGM8_9RHOB</name>
<dbReference type="SUPFAM" id="SSF51695">
    <property type="entry name" value="PLC-like phosphodiesterases"/>
    <property type="match status" value="1"/>
</dbReference>
<dbReference type="Gene3D" id="3.20.20.190">
    <property type="entry name" value="Phosphatidylinositol (PI) phosphodiesterase"/>
    <property type="match status" value="1"/>
</dbReference>
<dbReference type="GO" id="GO:0006629">
    <property type="term" value="P:lipid metabolic process"/>
    <property type="evidence" value="ECO:0007669"/>
    <property type="project" value="InterPro"/>
</dbReference>
<dbReference type="PANTHER" id="PTHR46211">
    <property type="entry name" value="GLYCEROPHOSPHORYL DIESTER PHOSPHODIESTERASE"/>
    <property type="match status" value="1"/>
</dbReference>
<evidence type="ECO:0000313" key="3">
    <source>
        <dbReference type="Proteomes" id="UP000027734"/>
    </source>
</evidence>
<feature type="domain" description="GP-PDE" evidence="1">
    <location>
        <begin position="15"/>
        <end position="306"/>
    </location>
</feature>
<evidence type="ECO:0000313" key="2">
    <source>
        <dbReference type="EMBL" id="KEJ88954.1"/>
    </source>
</evidence>
<accession>A0A073IGM8</accession>
<dbReference type="PROSITE" id="PS51704">
    <property type="entry name" value="GP_PDE"/>
    <property type="match status" value="1"/>
</dbReference>
<dbReference type="AlphaFoldDB" id="A0A073IGM8"/>
<sequence length="324" mass="36077">MAASLAQLRKADGIIRLHGHRGARGIWPENTIFGFKGTFDLGVQVVELDVLLSQDNIAVITHNPTLMPATTRDQAGVWISEAPQKVSDLPYAKLRQFDIGGTKPDSDYASSFPEQSFLFGQSIPTLDELAKLVQTEPYKDTWLNIEIKSIPIHAGLTPEPELLARKVIEVVQNNALSDRVILQSFDWRVLEHVKRLAPDLPRSHLSYMERSCPKMETNIYPGSPWMAGAETHRADSDLCDVIADAGGHLWAPHHSDVVAEEVARAQAHGLIVNAWTVNTIAEIDHVIDAGVDGIITDYPGRVQKRLIERGYHWREDFAQKAPHL</sequence>
<dbReference type="OrthoDB" id="9795622at2"/>
<dbReference type="EMBL" id="JAMC01000004">
    <property type="protein sequence ID" value="KEJ88954.1"/>
    <property type="molecule type" value="Genomic_DNA"/>
</dbReference>
<gene>
    <name evidence="2" type="ORF">DSW25_11960</name>
</gene>